<gene>
    <name evidence="2" type="ORF">H3309_10700</name>
</gene>
<keyword evidence="3" id="KW-1185">Reference proteome</keyword>
<accession>A0A7G5IES0</accession>
<dbReference type="RefSeq" id="WP_182294708.1">
    <property type="nucleotide sequence ID" value="NZ_CP059851.1"/>
</dbReference>
<feature type="region of interest" description="Disordered" evidence="1">
    <location>
        <begin position="116"/>
        <end position="137"/>
    </location>
</feature>
<dbReference type="Pfam" id="PF10387">
    <property type="entry name" value="DUF2442"/>
    <property type="match status" value="1"/>
</dbReference>
<dbReference type="Proteomes" id="UP000515292">
    <property type="component" value="Chromosome"/>
</dbReference>
<reference evidence="2 3" key="1">
    <citation type="submission" date="2020-07" db="EMBL/GenBank/DDBJ databases">
        <title>Complete genome sequence for Sandaracinobacter sp. M6.</title>
        <authorList>
            <person name="Tang Y."/>
            <person name="Liu Q."/>
            <person name="Guo Z."/>
            <person name="Lei P."/>
            <person name="Huang B."/>
        </authorList>
    </citation>
    <scope>NUCLEOTIDE SEQUENCE [LARGE SCALE GENOMIC DNA]</scope>
    <source>
        <strain evidence="2 3">M6</strain>
    </source>
</reference>
<protein>
    <submittedName>
        <fullName evidence="2">DUF2442 domain-containing protein</fullName>
    </submittedName>
</protein>
<evidence type="ECO:0000313" key="3">
    <source>
        <dbReference type="Proteomes" id="UP000515292"/>
    </source>
</evidence>
<proteinExistence type="predicted"/>
<dbReference type="KEGG" id="sand:H3309_10700"/>
<dbReference type="InterPro" id="IPR018841">
    <property type="entry name" value="DUF2442"/>
</dbReference>
<dbReference type="Gene3D" id="3.30.2020.40">
    <property type="entry name" value="Uncharacterised protein PF10387, DUF2442"/>
    <property type="match status" value="1"/>
</dbReference>
<dbReference type="EMBL" id="CP059851">
    <property type="protein sequence ID" value="QMW21862.1"/>
    <property type="molecule type" value="Genomic_DNA"/>
</dbReference>
<evidence type="ECO:0000256" key="1">
    <source>
        <dbReference type="SAM" id="MobiDB-lite"/>
    </source>
</evidence>
<organism evidence="2 3">
    <name type="scientific">Sandaracinobacteroides saxicola</name>
    <dbReference type="NCBI Taxonomy" id="2759707"/>
    <lineage>
        <taxon>Bacteria</taxon>
        <taxon>Pseudomonadati</taxon>
        <taxon>Pseudomonadota</taxon>
        <taxon>Alphaproteobacteria</taxon>
        <taxon>Sphingomonadales</taxon>
        <taxon>Sphingosinicellaceae</taxon>
        <taxon>Sandaracinobacteroides</taxon>
    </lineage>
</organism>
<evidence type="ECO:0000313" key="2">
    <source>
        <dbReference type="EMBL" id="QMW21862.1"/>
    </source>
</evidence>
<dbReference type="AlphaFoldDB" id="A0A7G5IES0"/>
<name>A0A7G5IES0_9SPHN</name>
<sequence>MVEVTDAAIERALQAGAAAEQAEPRAQCARYDEGSDRVIVDLTNGATFAFPPALVQGLAGANVAELADVTVAGGGFGLHWAALDVDYSVPGLVNGVFGTARWMAARAGRATSAAKAAASRANGMKGGRPRRAAGSSA</sequence>